<dbReference type="Proteomes" id="UP001228690">
    <property type="component" value="Chromosome"/>
</dbReference>
<feature type="domain" description="CR-type" evidence="10">
    <location>
        <begin position="140"/>
        <end position="217"/>
    </location>
</feature>
<evidence type="ECO:0000256" key="1">
    <source>
        <dbReference type="ARBA" id="ARBA00022705"/>
    </source>
</evidence>
<evidence type="ECO:0000256" key="3">
    <source>
        <dbReference type="ARBA" id="ARBA00022737"/>
    </source>
</evidence>
<keyword evidence="12" id="KW-1185">Reference proteome</keyword>
<keyword evidence="2 7" id="KW-0479">Metal-binding</keyword>
<dbReference type="CDD" id="cd10747">
    <property type="entry name" value="DnaJ_C"/>
    <property type="match status" value="1"/>
</dbReference>
<dbReference type="Pfam" id="PF00684">
    <property type="entry name" value="DnaJ_CXXCXGXG"/>
    <property type="match status" value="1"/>
</dbReference>
<dbReference type="GO" id="GO:0016491">
    <property type="term" value="F:oxidoreductase activity"/>
    <property type="evidence" value="ECO:0007669"/>
    <property type="project" value="UniProtKB-KW"/>
</dbReference>
<dbReference type="InterPro" id="IPR036869">
    <property type="entry name" value="J_dom_sf"/>
</dbReference>
<dbReference type="InterPro" id="IPR012724">
    <property type="entry name" value="DnaJ"/>
</dbReference>
<dbReference type="PANTHER" id="PTHR43096:SF10">
    <property type="entry name" value="CHAPERONE PROTEIN DNAJ A6, CHLOROPLASTIC"/>
    <property type="match status" value="1"/>
</dbReference>
<keyword evidence="5 7" id="KW-0862">Zinc</keyword>
<dbReference type="InterPro" id="IPR001305">
    <property type="entry name" value="HSP_DnaJ_Cys-rich_dom"/>
</dbReference>
<dbReference type="SUPFAM" id="SSF46565">
    <property type="entry name" value="Chaperone J-domain"/>
    <property type="match status" value="1"/>
</dbReference>
<dbReference type="Pfam" id="PF00226">
    <property type="entry name" value="DnaJ"/>
    <property type="match status" value="1"/>
</dbReference>
<organism evidence="11 12">
    <name type="scientific">Candidatus Haliotispira prima</name>
    <dbReference type="NCBI Taxonomy" id="3034016"/>
    <lineage>
        <taxon>Bacteria</taxon>
        <taxon>Pseudomonadati</taxon>
        <taxon>Spirochaetota</taxon>
        <taxon>Spirochaetia</taxon>
        <taxon>Spirochaetales</taxon>
        <taxon>Spirochaetaceae</taxon>
        <taxon>Candidatus Haliotispira</taxon>
    </lineage>
</organism>
<feature type="binding site" evidence="7">
    <location>
        <position position="194"/>
    </location>
    <ligand>
        <name>Zn(2+)</name>
        <dbReference type="ChEBI" id="CHEBI:29105"/>
        <label>2</label>
    </ligand>
</feature>
<dbReference type="InterPro" id="IPR008971">
    <property type="entry name" value="HSP40/DnaJ_pept-bd"/>
</dbReference>
<feature type="repeat" description="CXXCXGXG motif" evidence="7">
    <location>
        <begin position="205"/>
        <end position="212"/>
    </location>
</feature>
<dbReference type="InterPro" id="IPR001623">
    <property type="entry name" value="DnaJ_domain"/>
</dbReference>
<comment type="similarity">
    <text evidence="7">Belongs to the DnaJ family.</text>
</comment>
<protein>
    <recommendedName>
        <fullName evidence="7">Chaperone protein DnaJ</fullName>
    </recommendedName>
</protein>
<feature type="repeat" description="CXXCXGXG motif" evidence="7">
    <location>
        <begin position="153"/>
        <end position="160"/>
    </location>
</feature>
<keyword evidence="11" id="KW-0560">Oxidoreductase</keyword>
<keyword evidence="3 7" id="KW-0677">Repeat</keyword>
<dbReference type="SUPFAM" id="SSF57938">
    <property type="entry name" value="DnaJ/Hsp40 cysteine-rich domain"/>
    <property type="match status" value="1"/>
</dbReference>
<dbReference type="InterPro" id="IPR018253">
    <property type="entry name" value="DnaJ_domain_CS"/>
</dbReference>
<feature type="binding site" evidence="7">
    <location>
        <position position="153"/>
    </location>
    <ligand>
        <name>Zn(2+)</name>
        <dbReference type="ChEBI" id="CHEBI:29105"/>
        <label>1</label>
    </ligand>
</feature>
<evidence type="ECO:0000313" key="11">
    <source>
        <dbReference type="EMBL" id="WGK68622.1"/>
    </source>
</evidence>
<dbReference type="NCBIfam" id="TIGR02349">
    <property type="entry name" value="DnaJ_bact"/>
    <property type="match status" value="1"/>
</dbReference>
<gene>
    <name evidence="7 11" type="primary">dnaJ</name>
    <name evidence="11" type="ORF">P0082_09040</name>
</gene>
<comment type="subunit">
    <text evidence="7">Homodimer.</text>
</comment>
<dbReference type="Gene3D" id="2.60.260.20">
    <property type="entry name" value="Urease metallochaperone UreE, N-terminal domain"/>
    <property type="match status" value="2"/>
</dbReference>
<keyword evidence="4 7" id="KW-0863">Zinc-finger</keyword>
<dbReference type="PRINTS" id="PR00625">
    <property type="entry name" value="JDOMAIN"/>
</dbReference>
<dbReference type="SMART" id="SM00271">
    <property type="entry name" value="DnaJ"/>
    <property type="match status" value="1"/>
</dbReference>
<name>A0ABY8MF54_9SPIO</name>
<feature type="binding site" evidence="7">
    <location>
        <position position="205"/>
    </location>
    <ligand>
        <name>Zn(2+)</name>
        <dbReference type="ChEBI" id="CHEBI:29105"/>
        <label>1</label>
    </ligand>
</feature>
<evidence type="ECO:0000256" key="6">
    <source>
        <dbReference type="ARBA" id="ARBA00023016"/>
    </source>
</evidence>
<feature type="repeat" description="CXXCXGXG motif" evidence="7">
    <location>
        <begin position="191"/>
        <end position="198"/>
    </location>
</feature>
<evidence type="ECO:0000256" key="8">
    <source>
        <dbReference type="PROSITE-ProRule" id="PRU00546"/>
    </source>
</evidence>
<keyword evidence="7" id="KW-0963">Cytoplasm</keyword>
<dbReference type="Gene3D" id="1.10.287.110">
    <property type="entry name" value="DnaJ domain"/>
    <property type="match status" value="1"/>
</dbReference>
<feature type="repeat" description="CXXCXGXG motif" evidence="7">
    <location>
        <begin position="169"/>
        <end position="176"/>
    </location>
</feature>
<proteinExistence type="inferred from homology"/>
<feature type="zinc finger region" description="CR-type" evidence="8">
    <location>
        <begin position="140"/>
        <end position="217"/>
    </location>
</feature>
<dbReference type="InterPro" id="IPR036410">
    <property type="entry name" value="HSP_DnaJ_Cys-rich_dom_sf"/>
</dbReference>
<dbReference type="PROSITE" id="PS00636">
    <property type="entry name" value="DNAJ_1"/>
    <property type="match status" value="1"/>
</dbReference>
<evidence type="ECO:0000256" key="4">
    <source>
        <dbReference type="ARBA" id="ARBA00022771"/>
    </source>
</evidence>
<keyword evidence="6 7" id="KW-0346">Stress response</keyword>
<dbReference type="RefSeq" id="WP_326926808.1">
    <property type="nucleotide sequence ID" value="NZ_CP123443.1"/>
</dbReference>
<feature type="binding site" evidence="7">
    <location>
        <position position="191"/>
    </location>
    <ligand>
        <name>Zn(2+)</name>
        <dbReference type="ChEBI" id="CHEBI:29105"/>
        <label>2</label>
    </ligand>
</feature>
<dbReference type="SUPFAM" id="SSF49493">
    <property type="entry name" value="HSP40/DnaJ peptide-binding domain"/>
    <property type="match status" value="2"/>
</dbReference>
<dbReference type="EMBL" id="CP123443">
    <property type="protein sequence ID" value="WGK68622.1"/>
    <property type="molecule type" value="Genomic_DNA"/>
</dbReference>
<evidence type="ECO:0000256" key="5">
    <source>
        <dbReference type="ARBA" id="ARBA00022833"/>
    </source>
</evidence>
<comment type="function">
    <text evidence="7">Participates actively in the response to hyperosmotic and heat shock by preventing the aggregation of stress-denatured proteins and by disaggregating proteins, also in an autonomous, DnaK-independent fashion. Unfolded proteins bind initially to DnaJ; upon interaction with the DnaJ-bound protein, DnaK hydrolyzes its bound ATP, resulting in the formation of a stable complex. GrpE releases ADP from DnaK; ATP binding to DnaK triggers the release of the substrate protein, thus completing the reaction cycle. Several rounds of ATP-dependent interactions between DnaJ, DnaK and GrpE are required for fully efficient folding. Also involved, together with DnaK and GrpE, in the DNA replication of plasmids through activation of initiation proteins.</text>
</comment>
<dbReference type="PANTHER" id="PTHR43096">
    <property type="entry name" value="DNAJ HOMOLOG 1, MITOCHONDRIAL-RELATED"/>
    <property type="match status" value="1"/>
</dbReference>
<keyword evidence="7" id="KW-0143">Chaperone</keyword>
<feature type="binding site" evidence="7">
    <location>
        <position position="208"/>
    </location>
    <ligand>
        <name>Zn(2+)</name>
        <dbReference type="ChEBI" id="CHEBI:29105"/>
        <label>1</label>
    </ligand>
</feature>
<dbReference type="Gene3D" id="2.10.230.10">
    <property type="entry name" value="Heat shock protein DnaJ, cysteine-rich domain"/>
    <property type="match status" value="1"/>
</dbReference>
<dbReference type="InterPro" id="IPR002939">
    <property type="entry name" value="DnaJ_C"/>
</dbReference>
<dbReference type="HAMAP" id="MF_01152">
    <property type="entry name" value="DnaJ"/>
    <property type="match status" value="1"/>
</dbReference>
<sequence length="376" mass="40735">MSKRDYYEILGVGKSVGGEEIKKAYRKLAVKYHPDRNQGNAEAEEKFKEATEAYEVLADTKKRQTYDQFGHAGLGGSGGMGGGGFDSSIFSGFEDLFGGDLSSIFGSFFGGGGRSAQQRGARGNDLRYPMELTFSEAVYGCKKEVVFRRTGACGTCDGTGSKDGKEQTCTQCNGMGQVRRSQGPFSVAATCPGCQGSGQVITNPCGSCRGSGRQQTEQRVSVTVPAGVDNENRIRLEGQGDRGRGARASAGDLYIVFMVRAHSHFERHEHDMYCVLPLSLSQAALGGTMYLQTLDEKKVKLKVPAGWQSGKKMRIKGEGIPYLGNSSRKGDLYVQLTVRTPQKPSAKAKKLFEELAKVQEDKDDPGLIALRDLPRD</sequence>
<feature type="domain" description="J" evidence="9">
    <location>
        <begin position="5"/>
        <end position="70"/>
    </location>
</feature>
<keyword evidence="1 7" id="KW-0235">DNA replication</keyword>
<evidence type="ECO:0000313" key="12">
    <source>
        <dbReference type="Proteomes" id="UP001228690"/>
    </source>
</evidence>
<accession>A0ABY8MF54</accession>
<evidence type="ECO:0000256" key="2">
    <source>
        <dbReference type="ARBA" id="ARBA00022723"/>
    </source>
</evidence>
<dbReference type="PROSITE" id="PS51188">
    <property type="entry name" value="ZF_CR"/>
    <property type="match status" value="1"/>
</dbReference>
<evidence type="ECO:0000259" key="10">
    <source>
        <dbReference type="PROSITE" id="PS51188"/>
    </source>
</evidence>
<feature type="binding site" evidence="7">
    <location>
        <position position="172"/>
    </location>
    <ligand>
        <name>Zn(2+)</name>
        <dbReference type="ChEBI" id="CHEBI:29105"/>
        <label>2</label>
    </ligand>
</feature>
<dbReference type="CDD" id="cd06257">
    <property type="entry name" value="DnaJ"/>
    <property type="match status" value="1"/>
</dbReference>
<feature type="binding site" evidence="7">
    <location>
        <position position="169"/>
    </location>
    <ligand>
        <name>Zn(2+)</name>
        <dbReference type="ChEBI" id="CHEBI:29105"/>
        <label>2</label>
    </ligand>
</feature>
<dbReference type="NCBIfam" id="NF008035">
    <property type="entry name" value="PRK10767.1"/>
    <property type="match status" value="1"/>
</dbReference>
<evidence type="ECO:0000256" key="7">
    <source>
        <dbReference type="HAMAP-Rule" id="MF_01152"/>
    </source>
</evidence>
<comment type="subcellular location">
    <subcellularLocation>
        <location evidence="7">Cytoplasm</location>
    </subcellularLocation>
</comment>
<comment type="cofactor">
    <cofactor evidence="7">
        <name>Zn(2+)</name>
        <dbReference type="ChEBI" id="CHEBI:29105"/>
    </cofactor>
    <text evidence="7">Binds 2 Zn(2+) ions per monomer.</text>
</comment>
<dbReference type="PROSITE" id="PS50076">
    <property type="entry name" value="DNAJ_2"/>
    <property type="match status" value="1"/>
</dbReference>
<reference evidence="11 12" key="1">
    <citation type="submission" date="2023-04" db="EMBL/GenBank/DDBJ databases">
        <title>Spirochaete genome identified in red abalone sample constitutes a novel genus.</title>
        <authorList>
            <person name="Sharma S.P."/>
            <person name="Purcell C.M."/>
            <person name="Hyde J.R."/>
            <person name="Severin A.J."/>
        </authorList>
    </citation>
    <scope>NUCLEOTIDE SEQUENCE [LARGE SCALE GENOMIC DNA]</scope>
    <source>
        <strain evidence="11 12">SP-2023</strain>
    </source>
</reference>
<evidence type="ECO:0000259" key="9">
    <source>
        <dbReference type="PROSITE" id="PS50076"/>
    </source>
</evidence>
<feature type="binding site" evidence="7">
    <location>
        <position position="156"/>
    </location>
    <ligand>
        <name>Zn(2+)</name>
        <dbReference type="ChEBI" id="CHEBI:29105"/>
        <label>1</label>
    </ligand>
</feature>
<dbReference type="CDD" id="cd10719">
    <property type="entry name" value="DnaJ_zf"/>
    <property type="match status" value="1"/>
</dbReference>
<comment type="domain">
    <text evidence="7">The J domain is necessary and sufficient to stimulate DnaK ATPase activity. Zinc center 1 plays an important role in the autonomous, DnaK-independent chaperone activity of DnaJ. Zinc center 2 is essential for interaction with DnaK and for DnaJ activity.</text>
</comment>
<dbReference type="Pfam" id="PF01556">
    <property type="entry name" value="DnaJ_C"/>
    <property type="match status" value="1"/>
</dbReference>